<dbReference type="Proteomes" id="UP000283255">
    <property type="component" value="Unassembled WGS sequence"/>
</dbReference>
<accession>A0A418Y9H0</accession>
<reference evidence="1 2" key="1">
    <citation type="submission" date="2018-09" db="EMBL/GenBank/DDBJ databases">
        <authorList>
            <person name="Wang F."/>
        </authorList>
    </citation>
    <scope>NUCLEOTIDE SEQUENCE [LARGE SCALE GENOMIC DNA]</scope>
    <source>
        <strain evidence="1 2">PLHSC7-2</strain>
    </source>
</reference>
<dbReference type="RefSeq" id="WP_119912530.1">
    <property type="nucleotide sequence ID" value="NZ_QZCH01000052.1"/>
</dbReference>
<comment type="caution">
    <text evidence="1">The sequence shown here is derived from an EMBL/GenBank/DDBJ whole genome shotgun (WGS) entry which is preliminary data.</text>
</comment>
<proteinExistence type="predicted"/>
<evidence type="ECO:0000313" key="2">
    <source>
        <dbReference type="Proteomes" id="UP000283255"/>
    </source>
</evidence>
<name>A0A418Y9H0_9GAMM</name>
<organism evidence="1 2">
    <name type="scientific">Motilimonas pumila</name>
    <dbReference type="NCBI Taxonomy" id="2303987"/>
    <lineage>
        <taxon>Bacteria</taxon>
        <taxon>Pseudomonadati</taxon>
        <taxon>Pseudomonadota</taxon>
        <taxon>Gammaproteobacteria</taxon>
        <taxon>Alteromonadales</taxon>
        <taxon>Alteromonadales genera incertae sedis</taxon>
        <taxon>Motilimonas</taxon>
    </lineage>
</organism>
<reference evidence="1 2" key="2">
    <citation type="submission" date="2019-01" db="EMBL/GenBank/DDBJ databases">
        <title>Motilimonas pumilus sp. nov., isolated from the gut of sea cucumber (Apostichopus japonicus).</title>
        <authorList>
            <person name="Wang F.-Q."/>
            <person name="Ren L.-H."/>
            <person name="Lin Y.-W."/>
            <person name="Sun G.-H."/>
            <person name="Du Z.-J."/>
            <person name="Zhao J.-X."/>
            <person name="Liu X.-J."/>
            <person name="Liu L.-J."/>
        </authorList>
    </citation>
    <scope>NUCLEOTIDE SEQUENCE [LARGE SCALE GENOMIC DNA]</scope>
    <source>
        <strain evidence="1 2">PLHSC7-2</strain>
    </source>
</reference>
<gene>
    <name evidence="1" type="ORF">D1Z90_19845</name>
</gene>
<sequence length="89" mass="10234">MQKNALVREKPWVYSLYKTPSNCYQIKVVYSPKSFVDAHMVIELSVEEVSMFEKDEKWADKFAEAVRRAPDKYMARHINASTACGTAKA</sequence>
<keyword evidence="2" id="KW-1185">Reference proteome</keyword>
<dbReference type="EMBL" id="QZCH01000052">
    <property type="protein sequence ID" value="RJG37351.1"/>
    <property type="molecule type" value="Genomic_DNA"/>
</dbReference>
<dbReference type="AlphaFoldDB" id="A0A418Y9H0"/>
<protein>
    <submittedName>
        <fullName evidence="1">Uncharacterized protein</fullName>
    </submittedName>
</protein>
<evidence type="ECO:0000313" key="1">
    <source>
        <dbReference type="EMBL" id="RJG37351.1"/>
    </source>
</evidence>